<reference evidence="4 5" key="1">
    <citation type="submission" date="2024-06" db="EMBL/GenBank/DDBJ databases">
        <title>Complete genome of Phlyctema vagabunda strain 19-DSS-EL-015.</title>
        <authorList>
            <person name="Fiorenzani C."/>
        </authorList>
    </citation>
    <scope>NUCLEOTIDE SEQUENCE [LARGE SCALE GENOMIC DNA]</scope>
    <source>
        <strain evidence="4 5">19-DSS-EL-015</strain>
    </source>
</reference>
<gene>
    <name evidence="4" type="ORF">PVAG01_11287</name>
</gene>
<feature type="signal peptide" evidence="3">
    <location>
        <begin position="1"/>
        <end position="20"/>
    </location>
</feature>
<feature type="compositionally biased region" description="Polar residues" evidence="1">
    <location>
        <begin position="380"/>
        <end position="395"/>
    </location>
</feature>
<feature type="region of interest" description="Disordered" evidence="1">
    <location>
        <begin position="198"/>
        <end position="255"/>
    </location>
</feature>
<keyword evidence="3" id="KW-0732">Signal</keyword>
<evidence type="ECO:0000313" key="4">
    <source>
        <dbReference type="EMBL" id="KAL3417287.1"/>
    </source>
</evidence>
<keyword evidence="5" id="KW-1185">Reference proteome</keyword>
<organism evidence="4 5">
    <name type="scientific">Phlyctema vagabunda</name>
    <dbReference type="NCBI Taxonomy" id="108571"/>
    <lineage>
        <taxon>Eukaryota</taxon>
        <taxon>Fungi</taxon>
        <taxon>Dikarya</taxon>
        <taxon>Ascomycota</taxon>
        <taxon>Pezizomycotina</taxon>
        <taxon>Leotiomycetes</taxon>
        <taxon>Helotiales</taxon>
        <taxon>Dermateaceae</taxon>
        <taxon>Phlyctema</taxon>
    </lineage>
</organism>
<keyword evidence="2" id="KW-0472">Membrane</keyword>
<feature type="compositionally biased region" description="Low complexity" evidence="1">
    <location>
        <begin position="198"/>
        <end position="225"/>
    </location>
</feature>
<comment type="caution">
    <text evidence="4">The sequence shown here is derived from an EMBL/GenBank/DDBJ whole genome shotgun (WGS) entry which is preliminary data.</text>
</comment>
<evidence type="ECO:0000313" key="5">
    <source>
        <dbReference type="Proteomes" id="UP001629113"/>
    </source>
</evidence>
<feature type="transmembrane region" description="Helical" evidence="2">
    <location>
        <begin position="262"/>
        <end position="284"/>
    </location>
</feature>
<keyword evidence="2" id="KW-1133">Transmembrane helix</keyword>
<protein>
    <recommendedName>
        <fullName evidence="6">Mid2 domain-containing protein</fullName>
    </recommendedName>
</protein>
<feature type="region of interest" description="Disordered" evidence="1">
    <location>
        <begin position="360"/>
        <end position="477"/>
    </location>
</feature>
<accession>A0ABR4P1V5</accession>
<dbReference type="Proteomes" id="UP001629113">
    <property type="component" value="Unassembled WGS sequence"/>
</dbReference>
<sequence>MWNRDARLLAALVVVASTIARDSMVWAAVPPFQLEVSWSQNHALPQNVTITQADVPGVAIANFNLGIGQIDLSPSSLSSSSPSSRPSDSELPVRNPSLIEMSCVPIVGQERSTCSGTTAIIVPENSFVRFCITAIDSPDVCQAYSSVQSFEDGRPDISATIYTEPFTMSSTASSTSGITATGTTTSTTATTVTDATTTTAANSSSSTLKSTLTSTSSRSSATSISDLPNLGTIAPSSSLPVPTASPTAVPTSNRGLSTNARLGLVLGLVIGGSLTIILLLIYLLRRRRTQRRNVLSSSNSSSQPEHMMLTQNFQAENDNDHDHEHERGQEMSQAIHQIPAFSKDGISPATTASERGIIIAAVPSSSNSTTQDTTSRSDAETNTDSRGISSPTSFTRPYRDDEESTDEPPVYGDARHTPQIITSPCPPENRDSSVPASRHFLSEEGMSREEMERLEEEERRIDAAIAEAESRDRRRDR</sequence>
<feature type="compositionally biased region" description="Low complexity" evidence="1">
    <location>
        <begin position="240"/>
        <end position="252"/>
    </location>
</feature>
<keyword evidence="2" id="KW-0812">Transmembrane</keyword>
<feature type="compositionally biased region" description="Basic and acidic residues" evidence="1">
    <location>
        <begin position="440"/>
        <end position="477"/>
    </location>
</feature>
<evidence type="ECO:0000256" key="1">
    <source>
        <dbReference type="SAM" id="MobiDB-lite"/>
    </source>
</evidence>
<name>A0ABR4P1V5_9HELO</name>
<evidence type="ECO:0000256" key="3">
    <source>
        <dbReference type="SAM" id="SignalP"/>
    </source>
</evidence>
<evidence type="ECO:0000256" key="2">
    <source>
        <dbReference type="SAM" id="Phobius"/>
    </source>
</evidence>
<dbReference type="EMBL" id="JBFCZG010000011">
    <property type="protein sequence ID" value="KAL3417287.1"/>
    <property type="molecule type" value="Genomic_DNA"/>
</dbReference>
<feature type="compositionally biased region" description="Low complexity" evidence="1">
    <location>
        <begin position="364"/>
        <end position="376"/>
    </location>
</feature>
<proteinExistence type="predicted"/>
<evidence type="ECO:0008006" key="6">
    <source>
        <dbReference type="Google" id="ProtNLM"/>
    </source>
</evidence>
<feature type="chain" id="PRO_5046185681" description="Mid2 domain-containing protein" evidence="3">
    <location>
        <begin position="21"/>
        <end position="477"/>
    </location>
</feature>